<feature type="compositionally biased region" description="Basic and acidic residues" evidence="2">
    <location>
        <begin position="36"/>
        <end position="45"/>
    </location>
</feature>
<reference evidence="4" key="3">
    <citation type="submission" date="2025-09" db="UniProtKB">
        <authorList>
            <consortium name="Ensembl"/>
        </authorList>
    </citation>
    <scope>IDENTIFICATION</scope>
</reference>
<dbReference type="PANTHER" id="PTHR21642">
    <property type="entry name" value="CEREBRAL CAVERNOUS MALFORMATIONS PROTEIN 2 HOMOLOG"/>
    <property type="match status" value="1"/>
</dbReference>
<evidence type="ECO:0000256" key="1">
    <source>
        <dbReference type="ARBA" id="ARBA00010822"/>
    </source>
</evidence>
<proteinExistence type="inferred from homology"/>
<evidence type="ECO:0000259" key="3">
    <source>
        <dbReference type="PROSITE" id="PS01179"/>
    </source>
</evidence>
<dbReference type="GO" id="GO:0007507">
    <property type="term" value="P:heart development"/>
    <property type="evidence" value="ECO:0007669"/>
    <property type="project" value="TreeGrafter"/>
</dbReference>
<dbReference type="InterPro" id="IPR026159">
    <property type="entry name" value="Malcavernin"/>
</dbReference>
<organism evidence="4 5">
    <name type="scientific">Cairina moschata</name>
    <name type="common">Muscovy duck</name>
    <dbReference type="NCBI Taxonomy" id="8855"/>
    <lineage>
        <taxon>Eukaryota</taxon>
        <taxon>Metazoa</taxon>
        <taxon>Chordata</taxon>
        <taxon>Craniata</taxon>
        <taxon>Vertebrata</taxon>
        <taxon>Euteleostomi</taxon>
        <taxon>Archelosauria</taxon>
        <taxon>Archosauria</taxon>
        <taxon>Dinosauria</taxon>
        <taxon>Saurischia</taxon>
        <taxon>Theropoda</taxon>
        <taxon>Coelurosauria</taxon>
        <taxon>Aves</taxon>
        <taxon>Neognathae</taxon>
        <taxon>Galloanserae</taxon>
        <taxon>Anseriformes</taxon>
        <taxon>Anatidae</taxon>
        <taxon>Anatinae</taxon>
        <taxon>Cairina</taxon>
    </lineage>
</organism>
<keyword evidence="5" id="KW-1185">Reference proteome</keyword>
<evidence type="ECO:0000313" key="5">
    <source>
        <dbReference type="Proteomes" id="UP000694556"/>
    </source>
</evidence>
<evidence type="ECO:0000256" key="2">
    <source>
        <dbReference type="SAM" id="MobiDB-lite"/>
    </source>
</evidence>
<dbReference type="Proteomes" id="UP000694556">
    <property type="component" value="Chromosome 2"/>
</dbReference>
<feature type="compositionally biased region" description="Low complexity" evidence="2">
    <location>
        <begin position="532"/>
        <end position="554"/>
    </location>
</feature>
<dbReference type="InterPro" id="IPR006020">
    <property type="entry name" value="PTB/PI_dom"/>
</dbReference>
<feature type="compositionally biased region" description="Low complexity" evidence="2">
    <location>
        <begin position="86"/>
        <end position="110"/>
    </location>
</feature>
<dbReference type="Gene3D" id="2.30.29.30">
    <property type="entry name" value="Pleckstrin-homology domain (PH domain)/Phosphotyrosine-binding domain (PTB)"/>
    <property type="match status" value="1"/>
</dbReference>
<dbReference type="PROSITE" id="PS01179">
    <property type="entry name" value="PID"/>
    <property type="match status" value="1"/>
</dbReference>
<dbReference type="FunFam" id="1.20.1160.20:FF:000004">
    <property type="entry name" value="Cerebral cavernous malformation 2"/>
    <property type="match status" value="1"/>
</dbReference>
<sequence length="604" mass="64682">MAADGERWRRPRPPPAAAMAAGGPRRVTSPQSRGRGLADSRRGHANEGGVATLPAGAGGLTSVLQAPPRGAGREGAAQDGGGLEAGPGALRRPRGPGAQPGAPRAGPGPRRFSDRAGDAPGGAGAASAAAMEEEGRKGRKPGIVSPFKRVFLKGEKGRDKKAQEKVTERRPLHTVLLSLPDRVEPDILLNDYIEKEVKYLGQLTAIPGYLNPSSRTEILHLIDNAKRAHQLPGQLSPEHDAVISLSAYNIKLVWRDGEDLILRVPIHDIAAVSYIRDDSAHLVVLKTAQDPGISPSQSLCAESSKALTSGSLSESGVVPVEACCLVVLATENKVTAEELCSLLSQVFQIVYTESTIDFLDRAIFDGASTPTRHLSLHSDDSSTKVDVKEPYETEASTVSFPEALEAGDSSPSSFLPQQSPHIKTVSESELSTTATELLQDYMMTLRTKLSSQEIQQFAMLLHEYRNGASIHEFCINLKQLYGDSRKFLLLGLRPFIPEKDSQHFENFLETIGVKDGRGIITDSFGRYRRTLSTTSNSTTNGNGAAGSSDEQSVPSEEDEEEEERWVKAAGPASPSGASARRFGEQDGEVLAVPEDPQLPPSAVI</sequence>
<dbReference type="PANTHER" id="PTHR21642:SF4">
    <property type="entry name" value="CEREBRAL CAVERNOUS MALFORMATIONS 2 PROTEIN"/>
    <property type="match status" value="1"/>
</dbReference>
<dbReference type="GO" id="GO:0001570">
    <property type="term" value="P:vasculogenesis"/>
    <property type="evidence" value="ECO:0007669"/>
    <property type="project" value="TreeGrafter"/>
</dbReference>
<reference evidence="4" key="1">
    <citation type="submission" date="2018-09" db="EMBL/GenBank/DDBJ databases">
        <title>Common duck and Muscovy duck high density SNP chip.</title>
        <authorList>
            <person name="Vignal A."/>
            <person name="Thebault N."/>
            <person name="Warren W.C."/>
        </authorList>
    </citation>
    <scope>NUCLEOTIDE SEQUENCE [LARGE SCALE GENOMIC DNA]</scope>
</reference>
<feature type="region of interest" description="Disordered" evidence="2">
    <location>
        <begin position="1"/>
        <end position="142"/>
    </location>
</feature>
<protein>
    <submittedName>
        <fullName evidence="4">CCM2 scaffold protein</fullName>
    </submittedName>
</protein>
<feature type="region of interest" description="Disordered" evidence="2">
    <location>
        <begin position="531"/>
        <end position="604"/>
    </location>
</feature>
<dbReference type="Ensembl" id="ENSCMMT00000003364.1">
    <property type="protein sequence ID" value="ENSCMMP00000003010.1"/>
    <property type="gene ID" value="ENSCMMG00000001964.1"/>
</dbReference>
<accession>A0A8C3BB85</accession>
<feature type="compositionally biased region" description="Low complexity" evidence="2">
    <location>
        <begin position="568"/>
        <end position="579"/>
    </location>
</feature>
<evidence type="ECO:0000313" key="4">
    <source>
        <dbReference type="Ensembl" id="ENSCMMP00000003010.1"/>
    </source>
</evidence>
<dbReference type="AlphaFoldDB" id="A0A8C3BB85"/>
<dbReference type="InterPro" id="IPR032375">
    <property type="entry name" value="CCM2_C"/>
</dbReference>
<reference evidence="4" key="2">
    <citation type="submission" date="2025-08" db="UniProtKB">
        <authorList>
            <consortium name="Ensembl"/>
        </authorList>
    </citation>
    <scope>IDENTIFICATION</scope>
</reference>
<dbReference type="Pfam" id="PF16545">
    <property type="entry name" value="CCM2_C"/>
    <property type="match status" value="1"/>
</dbReference>
<dbReference type="CDD" id="cd13166">
    <property type="entry name" value="PTB_CCM2"/>
    <property type="match status" value="1"/>
</dbReference>
<dbReference type="Gene3D" id="1.20.1160.20">
    <property type="match status" value="1"/>
</dbReference>
<feature type="compositionally biased region" description="Low complexity" evidence="2">
    <location>
        <begin position="66"/>
        <end position="77"/>
    </location>
</feature>
<dbReference type="InterPro" id="IPR011993">
    <property type="entry name" value="PH-like_dom_sf"/>
</dbReference>
<dbReference type="CDD" id="cd13516">
    <property type="entry name" value="HHD_CCM2"/>
    <property type="match status" value="1"/>
</dbReference>
<name>A0A8C3BB85_CAIMO</name>
<feature type="compositionally biased region" description="Low complexity" evidence="2">
    <location>
        <begin position="17"/>
        <end position="26"/>
    </location>
</feature>
<comment type="similarity">
    <text evidence="1">Belongs to the CCM2 family.</text>
</comment>
<feature type="domain" description="PID" evidence="3">
    <location>
        <begin position="197"/>
        <end position="353"/>
    </location>
</feature>